<dbReference type="Gene3D" id="1.10.10.10">
    <property type="entry name" value="Winged helix-like DNA-binding domain superfamily/Winged helix DNA-binding domain"/>
    <property type="match status" value="1"/>
</dbReference>
<protein>
    <submittedName>
        <fullName evidence="7">Transcriptional regulator</fullName>
    </submittedName>
</protein>
<keyword evidence="2" id="KW-0663">Pyridoxal phosphate</keyword>
<dbReference type="InterPro" id="IPR015421">
    <property type="entry name" value="PyrdxlP-dep_Trfase_major"/>
</dbReference>
<evidence type="ECO:0000313" key="7">
    <source>
        <dbReference type="EMBL" id="EGP47660.1"/>
    </source>
</evidence>
<comment type="caution">
    <text evidence="7">The sequence shown here is derived from an EMBL/GenBank/DDBJ whole genome shotgun (WGS) entry which is preliminary data.</text>
</comment>
<dbReference type="PANTHER" id="PTHR46577:SF2">
    <property type="entry name" value="TRANSCRIPTIONAL REGULATORY PROTEIN"/>
    <property type="match status" value="1"/>
</dbReference>
<organism evidence="7 8">
    <name type="scientific">Achromobacter insuavis AXX-A</name>
    <dbReference type="NCBI Taxonomy" id="1003200"/>
    <lineage>
        <taxon>Bacteria</taxon>
        <taxon>Pseudomonadati</taxon>
        <taxon>Pseudomonadota</taxon>
        <taxon>Betaproteobacteria</taxon>
        <taxon>Burkholderiales</taxon>
        <taxon>Alcaligenaceae</taxon>
        <taxon>Achromobacter</taxon>
    </lineage>
</organism>
<dbReference type="HOGENOM" id="CLU_017584_0_0_4"/>
<dbReference type="GO" id="GO:0003700">
    <property type="term" value="F:DNA-binding transcription factor activity"/>
    <property type="evidence" value="ECO:0007669"/>
    <property type="project" value="InterPro"/>
</dbReference>
<dbReference type="GO" id="GO:0003677">
    <property type="term" value="F:DNA binding"/>
    <property type="evidence" value="ECO:0007669"/>
    <property type="project" value="UniProtKB-KW"/>
</dbReference>
<gene>
    <name evidence="7" type="ORF">AXXA_05083</name>
</gene>
<dbReference type="EMBL" id="AFRQ01000030">
    <property type="protein sequence ID" value="EGP47660.1"/>
    <property type="molecule type" value="Genomic_DNA"/>
</dbReference>
<dbReference type="SMART" id="SM00345">
    <property type="entry name" value="HTH_GNTR"/>
    <property type="match status" value="1"/>
</dbReference>
<dbReference type="InterPro" id="IPR036388">
    <property type="entry name" value="WH-like_DNA-bd_sf"/>
</dbReference>
<dbReference type="InterPro" id="IPR015424">
    <property type="entry name" value="PyrdxlP-dep_Trfase"/>
</dbReference>
<evidence type="ECO:0000256" key="1">
    <source>
        <dbReference type="ARBA" id="ARBA00005384"/>
    </source>
</evidence>
<dbReference type="Gene3D" id="3.90.1150.10">
    <property type="entry name" value="Aspartate Aminotransferase, domain 1"/>
    <property type="match status" value="1"/>
</dbReference>
<sequence length="481" mass="52538">MQHSYALLAARLKRAIHAAQYRVGERLPSVRELAAEHDVSIATAVRCYRQLEREGYAEARYKSGTYVADWKALRQARGRLPAMASERPAGMEYERLASLQHRMTQLYALTAQPLPLALHLASAAPDWYPCDALARIAQRQLRQQPLALGAYPSGTGLPAFKTELLAHLAGCGIDAAPDELLVTNGATEAMQIALRAAARPGDTIIVESPVYFGLLQTLEHLGMRALEVPCVPGQGLSLEALEYALEHQADVRAVVVMPTFQNPLGDCMPDAAKQRLLKIAQRHDLTVIEDDAFGDLGHRTERPPALKAWDRDGRVIYCGSCSKSMAPAFRLGWVLGGKRQRQLESLKISNSLAAPLLEQQVLADYMKAGKLPAHLRKLRTRLASIVPLARDKVRQHFPAGTRIGGPEGGWWLWLQLPEPTDTLALLRTAVAQGISYTPGTLFSASGKYGDCLRLNIARPWTPELAAGLRALGEAASRAPAA</sequence>
<proteinExistence type="inferred from homology"/>
<name>F7SWG9_9BURK</name>
<dbReference type="Pfam" id="PF00155">
    <property type="entry name" value="Aminotran_1_2"/>
    <property type="match status" value="1"/>
</dbReference>
<dbReference type="InterPro" id="IPR000524">
    <property type="entry name" value="Tscrpt_reg_HTH_GntR"/>
</dbReference>
<dbReference type="AlphaFoldDB" id="F7SWG9"/>
<dbReference type="InterPro" id="IPR004839">
    <property type="entry name" value="Aminotransferase_I/II_large"/>
</dbReference>
<dbReference type="eggNOG" id="COG1167">
    <property type="taxonomic scope" value="Bacteria"/>
</dbReference>
<evidence type="ECO:0000313" key="8">
    <source>
        <dbReference type="Proteomes" id="UP000004853"/>
    </source>
</evidence>
<dbReference type="PROSITE" id="PS50949">
    <property type="entry name" value="HTH_GNTR"/>
    <property type="match status" value="1"/>
</dbReference>
<dbReference type="InterPro" id="IPR015422">
    <property type="entry name" value="PyrdxlP-dep_Trfase_small"/>
</dbReference>
<keyword evidence="4" id="KW-0238">DNA-binding</keyword>
<evidence type="ECO:0000256" key="4">
    <source>
        <dbReference type="ARBA" id="ARBA00023125"/>
    </source>
</evidence>
<accession>F7SWG9</accession>
<dbReference type="PATRIC" id="fig|1003200.3.peg.988"/>
<dbReference type="SUPFAM" id="SSF46785">
    <property type="entry name" value="Winged helix' DNA-binding domain"/>
    <property type="match status" value="1"/>
</dbReference>
<dbReference type="SUPFAM" id="SSF53383">
    <property type="entry name" value="PLP-dependent transferases"/>
    <property type="match status" value="1"/>
</dbReference>
<dbReference type="CDD" id="cd07377">
    <property type="entry name" value="WHTH_GntR"/>
    <property type="match status" value="1"/>
</dbReference>
<comment type="similarity">
    <text evidence="1">In the C-terminal section; belongs to the class-I pyridoxal-phosphate-dependent aminotransferase family.</text>
</comment>
<dbReference type="Gene3D" id="3.40.640.10">
    <property type="entry name" value="Type I PLP-dependent aspartate aminotransferase-like (Major domain)"/>
    <property type="match status" value="1"/>
</dbReference>
<evidence type="ECO:0000256" key="5">
    <source>
        <dbReference type="ARBA" id="ARBA00023163"/>
    </source>
</evidence>
<keyword evidence="3" id="KW-0805">Transcription regulation</keyword>
<evidence type="ECO:0000259" key="6">
    <source>
        <dbReference type="PROSITE" id="PS50949"/>
    </source>
</evidence>
<evidence type="ECO:0000256" key="2">
    <source>
        <dbReference type="ARBA" id="ARBA00022898"/>
    </source>
</evidence>
<dbReference type="InterPro" id="IPR051446">
    <property type="entry name" value="HTH_trans_reg/aminotransferase"/>
</dbReference>
<dbReference type="GO" id="GO:0030170">
    <property type="term" value="F:pyridoxal phosphate binding"/>
    <property type="evidence" value="ECO:0007669"/>
    <property type="project" value="InterPro"/>
</dbReference>
<dbReference type="PANTHER" id="PTHR46577">
    <property type="entry name" value="HTH-TYPE TRANSCRIPTIONAL REGULATORY PROTEIN GABR"/>
    <property type="match status" value="1"/>
</dbReference>
<dbReference type="RefSeq" id="WP_006391069.1">
    <property type="nucleotide sequence ID" value="NZ_GL982453.1"/>
</dbReference>
<dbReference type="CDD" id="cd00609">
    <property type="entry name" value="AAT_like"/>
    <property type="match status" value="1"/>
</dbReference>
<feature type="domain" description="HTH gntR-type" evidence="6">
    <location>
        <begin position="2"/>
        <end position="70"/>
    </location>
</feature>
<dbReference type="Pfam" id="PF00392">
    <property type="entry name" value="GntR"/>
    <property type="match status" value="1"/>
</dbReference>
<reference evidence="7 8" key="1">
    <citation type="submission" date="2011-06" db="EMBL/GenBank/DDBJ databases">
        <authorList>
            <person name="Bador J."/>
            <person name="Amoureux L."/>
            <person name="Neuwirth C."/>
        </authorList>
    </citation>
    <scope>NUCLEOTIDE SEQUENCE [LARGE SCALE GENOMIC DNA]</scope>
    <source>
        <strain evidence="7 8">AXX-A</strain>
    </source>
</reference>
<dbReference type="InterPro" id="IPR036390">
    <property type="entry name" value="WH_DNA-bd_sf"/>
</dbReference>
<keyword evidence="5" id="KW-0804">Transcription</keyword>
<evidence type="ECO:0000256" key="3">
    <source>
        <dbReference type="ARBA" id="ARBA00023015"/>
    </source>
</evidence>
<dbReference type="Proteomes" id="UP000004853">
    <property type="component" value="Unassembled WGS sequence"/>
</dbReference>